<protein>
    <submittedName>
        <fullName evidence="4">ABC transporter substrate-binding protein</fullName>
    </submittedName>
</protein>
<feature type="region of interest" description="Disordered" evidence="1">
    <location>
        <begin position="46"/>
        <end position="66"/>
    </location>
</feature>
<evidence type="ECO:0000259" key="3">
    <source>
        <dbReference type="Pfam" id="PF00496"/>
    </source>
</evidence>
<dbReference type="Gene3D" id="3.10.105.10">
    <property type="entry name" value="Dipeptide-binding Protein, Domain 3"/>
    <property type="match status" value="1"/>
</dbReference>
<dbReference type="InterPro" id="IPR039424">
    <property type="entry name" value="SBP_5"/>
</dbReference>
<dbReference type="PROSITE" id="PS51257">
    <property type="entry name" value="PROKAR_LIPOPROTEIN"/>
    <property type="match status" value="1"/>
</dbReference>
<comment type="caution">
    <text evidence="4">The sequence shown here is derived from an EMBL/GenBank/DDBJ whole genome shotgun (WGS) entry which is preliminary data.</text>
</comment>
<dbReference type="PANTHER" id="PTHR30290:SF83">
    <property type="entry name" value="ABC TRANSPORTER SUBSTRATE-BINDING PROTEIN"/>
    <property type="match status" value="1"/>
</dbReference>
<dbReference type="OrthoDB" id="5240629at2"/>
<dbReference type="InterPro" id="IPR030678">
    <property type="entry name" value="Peptide/Ni-bd"/>
</dbReference>
<accession>A0A540W3I4</accession>
<feature type="signal peptide" evidence="2">
    <location>
        <begin position="1"/>
        <end position="22"/>
    </location>
</feature>
<dbReference type="AlphaFoldDB" id="A0A540W3I4"/>
<feature type="domain" description="Solute-binding protein family 5" evidence="3">
    <location>
        <begin position="116"/>
        <end position="502"/>
    </location>
</feature>
<evidence type="ECO:0000256" key="1">
    <source>
        <dbReference type="SAM" id="MobiDB-lite"/>
    </source>
</evidence>
<keyword evidence="2" id="KW-0732">Signal</keyword>
<dbReference type="SUPFAM" id="SSF53850">
    <property type="entry name" value="Periplasmic binding protein-like II"/>
    <property type="match status" value="1"/>
</dbReference>
<dbReference type="GO" id="GO:1904680">
    <property type="term" value="F:peptide transmembrane transporter activity"/>
    <property type="evidence" value="ECO:0007669"/>
    <property type="project" value="TreeGrafter"/>
</dbReference>
<organism evidence="4 5">
    <name type="scientific">Kitasatospora acidiphila</name>
    <dbReference type="NCBI Taxonomy" id="2567942"/>
    <lineage>
        <taxon>Bacteria</taxon>
        <taxon>Bacillati</taxon>
        <taxon>Actinomycetota</taxon>
        <taxon>Actinomycetes</taxon>
        <taxon>Kitasatosporales</taxon>
        <taxon>Streptomycetaceae</taxon>
        <taxon>Kitasatospora</taxon>
    </lineage>
</organism>
<keyword evidence="5" id="KW-1185">Reference proteome</keyword>
<feature type="chain" id="PRO_5038492306" evidence="2">
    <location>
        <begin position="23"/>
        <end position="591"/>
    </location>
</feature>
<evidence type="ECO:0000313" key="5">
    <source>
        <dbReference type="Proteomes" id="UP000319103"/>
    </source>
</evidence>
<dbReference type="CDD" id="cd08506">
    <property type="entry name" value="PBP2_clavulanate_OppA2"/>
    <property type="match status" value="1"/>
</dbReference>
<dbReference type="EMBL" id="VIGB01000003">
    <property type="protein sequence ID" value="TQF03590.1"/>
    <property type="molecule type" value="Genomic_DNA"/>
</dbReference>
<dbReference type="InterPro" id="IPR000914">
    <property type="entry name" value="SBP_5_dom"/>
</dbReference>
<gene>
    <name evidence="4" type="ORF">E6W39_16835</name>
</gene>
<dbReference type="PANTHER" id="PTHR30290">
    <property type="entry name" value="PERIPLASMIC BINDING COMPONENT OF ABC TRANSPORTER"/>
    <property type="match status" value="1"/>
</dbReference>
<dbReference type="GO" id="GO:0042597">
    <property type="term" value="C:periplasmic space"/>
    <property type="evidence" value="ECO:0007669"/>
    <property type="project" value="UniProtKB-ARBA"/>
</dbReference>
<reference evidence="4 5" key="1">
    <citation type="submission" date="2019-06" db="EMBL/GenBank/DDBJ databases">
        <title>Description of Kitasatospora acidophila sp. nov. isolated from pine grove soil, and reclassification of Streptomyces novaecaesareae to Kitasatospora novaeceasareae comb. nov.</title>
        <authorList>
            <person name="Kim M.J."/>
        </authorList>
    </citation>
    <scope>NUCLEOTIDE SEQUENCE [LARGE SCALE GENOMIC DNA]</scope>
    <source>
        <strain evidence="4 5">MMS16-CNU292</strain>
    </source>
</reference>
<dbReference type="GO" id="GO:0015833">
    <property type="term" value="P:peptide transport"/>
    <property type="evidence" value="ECO:0007669"/>
    <property type="project" value="TreeGrafter"/>
</dbReference>
<name>A0A540W3I4_9ACTN</name>
<sequence length="591" mass="63615">MRLRKAALVPALVAVSALTLTACGGGGGKASSDSSKGASAGGAQTFSIGTKADSTGPAKDIPGAKKGGTATDIEAAGFDYLDPSQQYVNVLQAIGMLYSRQLTNYKTDPTTGKVTLVGDMATDTGTFADGGKTWTWTLKDGLKFEDGTPITSKDVKYAVERLYQDYQTNGATYFPLWLSGTNYRDVYKGPQTGQELPDSVIGTPDAKTIVFHFQQAHTDANFAAAEPDITAIERSKDTGAQYNTHPVSIGPYKVADYQPDKSLTLVKNDQWDPNTDPLRHQYVDKWQFQLNVSVQQLTQRLMTGNGDDKNALTLAQNADPSLISQIQNDSSMASRTISQYTPFVDTFDINDTRITDVNVRKALVAAFPAAQIQRQLGGSATGDIAGNLISPTIAGWKDSDPLGIKAHKQGDPAAAKKILTDANKLNTHIEIGYANTPKWAQVASTLVDALNQAGFQAEKKEIDATSYYSVIGKKDNQFDMYRTGWGADWPQGDTVIPPTLDGRTIADGATNYAHYNNPTMNSQMDTIAKNTNVTEAAGQWMDLADKILTTDVPKIPLEYDKFFQVYGAGLGGVAYNPVLGCIDPSSVYLKG</sequence>
<dbReference type="RefSeq" id="WP_141634213.1">
    <property type="nucleotide sequence ID" value="NZ_VIGB01000003.1"/>
</dbReference>
<evidence type="ECO:0000313" key="4">
    <source>
        <dbReference type="EMBL" id="TQF03590.1"/>
    </source>
</evidence>
<dbReference type="PIRSF" id="PIRSF002741">
    <property type="entry name" value="MppA"/>
    <property type="match status" value="1"/>
</dbReference>
<dbReference type="Gene3D" id="3.40.190.10">
    <property type="entry name" value="Periplasmic binding protein-like II"/>
    <property type="match status" value="1"/>
</dbReference>
<dbReference type="Proteomes" id="UP000319103">
    <property type="component" value="Unassembled WGS sequence"/>
</dbReference>
<evidence type="ECO:0000256" key="2">
    <source>
        <dbReference type="SAM" id="SignalP"/>
    </source>
</evidence>
<proteinExistence type="predicted"/>
<dbReference type="Pfam" id="PF00496">
    <property type="entry name" value="SBP_bac_5"/>
    <property type="match status" value="1"/>
</dbReference>
<dbReference type="GO" id="GO:0043190">
    <property type="term" value="C:ATP-binding cassette (ABC) transporter complex"/>
    <property type="evidence" value="ECO:0007669"/>
    <property type="project" value="InterPro"/>
</dbReference>